<gene>
    <name evidence="1" type="ORF">CAGA_18190</name>
</gene>
<dbReference type="Pfam" id="PF18937">
    <property type="entry name" value="DUF5685"/>
    <property type="match status" value="1"/>
</dbReference>
<comment type="caution">
    <text evidence="1">The sequence shown here is derived from an EMBL/GenBank/DDBJ whole genome shotgun (WGS) entry which is preliminary data.</text>
</comment>
<organism evidence="1 2">
    <name type="scientific">Caproiciproducens galactitolivorans</name>
    <dbReference type="NCBI Taxonomy" id="642589"/>
    <lineage>
        <taxon>Bacteria</taxon>
        <taxon>Bacillati</taxon>
        <taxon>Bacillota</taxon>
        <taxon>Clostridia</taxon>
        <taxon>Eubacteriales</taxon>
        <taxon>Acutalibacteraceae</taxon>
        <taxon>Caproiciproducens</taxon>
    </lineage>
</organism>
<evidence type="ECO:0000313" key="1">
    <source>
        <dbReference type="EMBL" id="TGJ76098.1"/>
    </source>
</evidence>
<dbReference type="Proteomes" id="UP000297714">
    <property type="component" value="Unassembled WGS sequence"/>
</dbReference>
<reference evidence="1 2" key="1">
    <citation type="submission" date="2019-04" db="EMBL/GenBank/DDBJ databases">
        <authorList>
            <person name="Poehlein A."/>
            <person name="Bengelsdorf F.R."/>
            <person name="Duerre P."/>
            <person name="Daniel R."/>
        </authorList>
    </citation>
    <scope>NUCLEOTIDE SEQUENCE [LARGE SCALE GENOMIC DNA]</scope>
    <source>
        <strain evidence="1 2">BS-1</strain>
    </source>
</reference>
<dbReference type="AlphaFoldDB" id="A0A4Z0Y842"/>
<protein>
    <submittedName>
        <fullName evidence="1">Uncharacterized protein</fullName>
    </submittedName>
</protein>
<dbReference type="InterPro" id="IPR043740">
    <property type="entry name" value="DUF5685"/>
</dbReference>
<evidence type="ECO:0000313" key="2">
    <source>
        <dbReference type="Proteomes" id="UP000297714"/>
    </source>
</evidence>
<sequence length="302" mass="34297">MVFGYIRPQKSEMLVREYEQYKAVYCSLCRQLGKSYGMMARLTLSYDCTFYALVQIAVGADCPGFKNGRCVVNPLKKCAYCNAGENELIAASALSVIMTYYKIKDDIADSRFLGKLRSALLLPFAARAHKRAARDFPWMDAIVSKSIQMQYEVEHRDNPCIDACAEPTSEMLRQIFESIAGKPENSESAKVRILRQFGYYLGRWVYLIDAADDIEKDIRFASFNPFVLKFQLNQSSTQEELDKVRGYVNQVLNLTLSQLIAALNILDLNCFGPIVDNVVKKGLPQIQKEILFKKEKMHVGSL</sequence>
<proteinExistence type="predicted"/>
<name>A0A4Z0Y842_9FIRM</name>
<dbReference type="EMBL" id="SRMQ01000008">
    <property type="protein sequence ID" value="TGJ76098.1"/>
    <property type="molecule type" value="Genomic_DNA"/>
</dbReference>
<keyword evidence="2" id="KW-1185">Reference proteome</keyword>
<accession>A0A4Z0Y842</accession>